<keyword evidence="1" id="KW-0472">Membrane</keyword>
<name>M0DKW8_9EURY</name>
<evidence type="ECO:0000313" key="2">
    <source>
        <dbReference type="EMBL" id="ELZ35362.1"/>
    </source>
</evidence>
<dbReference type="EMBL" id="AOJD01000064">
    <property type="protein sequence ID" value="ELZ35362.1"/>
    <property type="molecule type" value="Genomic_DNA"/>
</dbReference>
<comment type="caution">
    <text evidence="2">The sequence shown here is derived from an EMBL/GenBank/DDBJ whole genome shotgun (WGS) entry which is preliminary data.</text>
</comment>
<evidence type="ECO:0000256" key="1">
    <source>
        <dbReference type="SAM" id="Phobius"/>
    </source>
</evidence>
<keyword evidence="1" id="KW-0812">Transmembrane</keyword>
<dbReference type="RefSeq" id="WP_006630153.1">
    <property type="nucleotide sequence ID" value="NZ_AOJD01000064.1"/>
</dbReference>
<gene>
    <name evidence="2" type="ORF">C472_12530</name>
</gene>
<accession>M0DKW8</accession>
<reference evidence="2 3" key="1">
    <citation type="journal article" date="2014" name="PLoS Genet.">
        <title>Phylogenetically driven sequencing of extremely halophilic archaea reveals strategies for static and dynamic osmo-response.</title>
        <authorList>
            <person name="Becker E.A."/>
            <person name="Seitzer P.M."/>
            <person name="Tritt A."/>
            <person name="Larsen D."/>
            <person name="Krusor M."/>
            <person name="Yao A.I."/>
            <person name="Wu D."/>
            <person name="Madern D."/>
            <person name="Eisen J.A."/>
            <person name="Darling A.E."/>
            <person name="Facciotti M.T."/>
        </authorList>
    </citation>
    <scope>NUCLEOTIDE SEQUENCE [LARGE SCALE GENOMIC DNA]</scope>
    <source>
        <strain evidence="2 3">DSM 14210</strain>
    </source>
</reference>
<dbReference type="AlphaFoldDB" id="M0DKW8"/>
<dbReference type="Proteomes" id="UP000011523">
    <property type="component" value="Unassembled WGS sequence"/>
</dbReference>
<sequence>MATDDRSYPSRGYSGLRQDVRRYNAALDARLQHRWGISVKLWKVLRATTDLVAVMLAGYAMWLGADPGVALLVIAAVVVGVEAVEVIVAQGEESSTG</sequence>
<proteinExistence type="predicted"/>
<feature type="transmembrane region" description="Helical" evidence="1">
    <location>
        <begin position="68"/>
        <end position="88"/>
    </location>
</feature>
<evidence type="ECO:0000313" key="3">
    <source>
        <dbReference type="Proteomes" id="UP000011523"/>
    </source>
</evidence>
<keyword evidence="3" id="KW-1185">Reference proteome</keyword>
<protein>
    <submittedName>
        <fullName evidence="2">Uncharacterized protein</fullName>
    </submittedName>
</protein>
<organism evidence="2 3">
    <name type="scientific">Halorubrum tebenquichense DSM 14210</name>
    <dbReference type="NCBI Taxonomy" id="1227485"/>
    <lineage>
        <taxon>Archaea</taxon>
        <taxon>Methanobacteriati</taxon>
        <taxon>Methanobacteriota</taxon>
        <taxon>Stenosarchaea group</taxon>
        <taxon>Halobacteria</taxon>
        <taxon>Halobacteriales</taxon>
        <taxon>Haloferacaceae</taxon>
        <taxon>Halorubrum</taxon>
    </lineage>
</organism>
<keyword evidence="1" id="KW-1133">Transmembrane helix</keyword>
<dbReference type="PATRIC" id="fig|1227485.3.peg.2457"/>